<evidence type="ECO:0000256" key="6">
    <source>
        <dbReference type="SAM" id="SignalP"/>
    </source>
</evidence>
<feature type="domain" description="Fe/B12 periplasmic-binding" evidence="7">
    <location>
        <begin position="47"/>
        <end position="314"/>
    </location>
</feature>
<organism evidence="8 9">
    <name type="scientific">Marinobacter salinexigens</name>
    <dbReference type="NCBI Taxonomy" id="2919747"/>
    <lineage>
        <taxon>Bacteria</taxon>
        <taxon>Pseudomonadati</taxon>
        <taxon>Pseudomonadota</taxon>
        <taxon>Gammaproteobacteria</taxon>
        <taxon>Pseudomonadales</taxon>
        <taxon>Marinobacteraceae</taxon>
        <taxon>Marinobacter</taxon>
    </lineage>
</organism>
<dbReference type="Proteomes" id="UP000323161">
    <property type="component" value="Unassembled WGS sequence"/>
</dbReference>
<dbReference type="Gene3D" id="3.40.50.1980">
    <property type="entry name" value="Nitrogenase molybdenum iron protein domain"/>
    <property type="match status" value="2"/>
</dbReference>
<keyword evidence="3" id="KW-0813">Transport</keyword>
<dbReference type="AlphaFoldDB" id="A0A5B0VCK5"/>
<feature type="signal peptide" evidence="6">
    <location>
        <begin position="1"/>
        <end position="29"/>
    </location>
</feature>
<evidence type="ECO:0000256" key="2">
    <source>
        <dbReference type="ARBA" id="ARBA00008814"/>
    </source>
</evidence>
<protein>
    <submittedName>
        <fullName evidence="8">ABC transporter substrate-binding protein</fullName>
    </submittedName>
</protein>
<dbReference type="EMBL" id="VTUU01000008">
    <property type="protein sequence ID" value="KAA1171953.1"/>
    <property type="molecule type" value="Genomic_DNA"/>
</dbReference>
<name>A0A5B0VCK5_9GAMM</name>
<evidence type="ECO:0000313" key="8">
    <source>
        <dbReference type="EMBL" id="KAA1171953.1"/>
    </source>
</evidence>
<sequence length="314" mass="34506">MCTEGRRIPGWRSFIAGLLLCLVTSPSQATSWQHETGTLTLDATPTRIVTLNWAATEAVLLLGITPVGVADKDAYSYWVREPELPDDVPNVGTRTAPSLEAIAELKPDLIVTSTEMAPAADLLEKIAPTYVISVYKDGSQPFETARKMLVTLGEILDRTARANDVLQGIDQTLAQQRHRLEEHGLNDRPVALVNFMDDRHVRVYAPNGLFQTALEALGLENAWPHPGSFWGFSTIGLEAIAPYTSSRLIVLEPIWPGLKEQLADSPFWTYLPPVQRGQVYQIEAAWPYGGVFPVKRLAVELTDALIAGGSDNVH</sequence>
<dbReference type="CDD" id="cd01146">
    <property type="entry name" value="FhuD"/>
    <property type="match status" value="1"/>
</dbReference>
<comment type="similarity">
    <text evidence="2">Belongs to the bacterial solute-binding protein 8 family.</text>
</comment>
<evidence type="ECO:0000256" key="5">
    <source>
        <dbReference type="ARBA" id="ARBA00022729"/>
    </source>
</evidence>
<evidence type="ECO:0000256" key="1">
    <source>
        <dbReference type="ARBA" id="ARBA00004196"/>
    </source>
</evidence>
<evidence type="ECO:0000256" key="3">
    <source>
        <dbReference type="ARBA" id="ARBA00022448"/>
    </source>
</evidence>
<keyword evidence="9" id="KW-1185">Reference proteome</keyword>
<dbReference type="GO" id="GO:1901678">
    <property type="term" value="P:iron coordination entity transport"/>
    <property type="evidence" value="ECO:0007669"/>
    <property type="project" value="UniProtKB-ARBA"/>
</dbReference>
<dbReference type="InterPro" id="IPR002491">
    <property type="entry name" value="ABC_transptr_periplasmic_BD"/>
</dbReference>
<proteinExistence type="inferred from homology"/>
<keyword evidence="4" id="KW-0406">Ion transport</keyword>
<evidence type="ECO:0000256" key="4">
    <source>
        <dbReference type="ARBA" id="ARBA00022496"/>
    </source>
</evidence>
<keyword evidence="4" id="KW-0410">Iron transport</keyword>
<dbReference type="Pfam" id="PF01497">
    <property type="entry name" value="Peripla_BP_2"/>
    <property type="match status" value="1"/>
</dbReference>
<dbReference type="SUPFAM" id="SSF53807">
    <property type="entry name" value="Helical backbone' metal receptor"/>
    <property type="match status" value="1"/>
</dbReference>
<dbReference type="GO" id="GO:0030288">
    <property type="term" value="C:outer membrane-bounded periplasmic space"/>
    <property type="evidence" value="ECO:0007669"/>
    <property type="project" value="TreeGrafter"/>
</dbReference>
<gene>
    <name evidence="8" type="ORF">FWJ25_15075</name>
</gene>
<comment type="subcellular location">
    <subcellularLocation>
        <location evidence="1">Cell envelope</location>
    </subcellularLocation>
</comment>
<dbReference type="PANTHER" id="PTHR30532">
    <property type="entry name" value="IRON III DICITRATE-BINDING PERIPLASMIC PROTEIN"/>
    <property type="match status" value="1"/>
</dbReference>
<reference evidence="8 9" key="1">
    <citation type="submission" date="2019-08" db="EMBL/GenBank/DDBJ databases">
        <title>Marinobacter ZYF650 sp. nov., a marine bacterium isolated from seawater of the Mariana trench.</title>
        <authorList>
            <person name="Ahmad W."/>
        </authorList>
    </citation>
    <scope>NUCLEOTIDE SEQUENCE [LARGE SCALE GENOMIC DNA]</scope>
    <source>
        <strain evidence="8 9">ZYF650</strain>
    </source>
</reference>
<accession>A0A5B0VCK5</accession>
<dbReference type="PANTHER" id="PTHR30532:SF1">
    <property type="entry name" value="IRON(3+)-HYDROXAMATE-BINDING PROTEIN FHUD"/>
    <property type="match status" value="1"/>
</dbReference>
<keyword evidence="5 6" id="KW-0732">Signal</keyword>
<evidence type="ECO:0000259" key="7">
    <source>
        <dbReference type="PROSITE" id="PS50983"/>
    </source>
</evidence>
<evidence type="ECO:0000313" key="9">
    <source>
        <dbReference type="Proteomes" id="UP000323161"/>
    </source>
</evidence>
<dbReference type="PRINTS" id="PR01715">
    <property type="entry name" value="FERRIBNDNGPP"/>
</dbReference>
<dbReference type="PROSITE" id="PS50983">
    <property type="entry name" value="FE_B12_PBP"/>
    <property type="match status" value="1"/>
</dbReference>
<keyword evidence="4" id="KW-0408">Iron</keyword>
<comment type="caution">
    <text evidence="8">The sequence shown here is derived from an EMBL/GenBank/DDBJ whole genome shotgun (WGS) entry which is preliminary data.</text>
</comment>
<dbReference type="InterPro" id="IPR051313">
    <property type="entry name" value="Bact_iron-sidero_bind"/>
</dbReference>
<feature type="chain" id="PRO_5022868779" evidence="6">
    <location>
        <begin position="30"/>
        <end position="314"/>
    </location>
</feature>